<organism evidence="1">
    <name type="scientific">bioreactor metagenome</name>
    <dbReference type="NCBI Taxonomy" id="1076179"/>
    <lineage>
        <taxon>unclassified sequences</taxon>
        <taxon>metagenomes</taxon>
        <taxon>ecological metagenomes</taxon>
    </lineage>
</organism>
<accession>A0A645JM86</accession>
<sequence>MLLPLPEDVTVHQLALLAAVQFVLEVTANVVVPAVAVTSLLDGLTVKVLAIIVTGTSKFVVPTVNEVEFIFRYPVAVAL</sequence>
<protein>
    <submittedName>
        <fullName evidence="1">Uncharacterized protein</fullName>
    </submittedName>
</protein>
<comment type="caution">
    <text evidence="1">The sequence shown here is derived from an EMBL/GenBank/DDBJ whole genome shotgun (WGS) entry which is preliminary data.</text>
</comment>
<evidence type="ECO:0000313" key="1">
    <source>
        <dbReference type="EMBL" id="MPN64210.1"/>
    </source>
</evidence>
<name>A0A645JM86_9ZZZZ</name>
<dbReference type="AlphaFoldDB" id="A0A645JM86"/>
<proteinExistence type="predicted"/>
<reference evidence="1" key="1">
    <citation type="submission" date="2019-08" db="EMBL/GenBank/DDBJ databases">
        <authorList>
            <person name="Kucharzyk K."/>
            <person name="Murdoch R.W."/>
            <person name="Higgins S."/>
            <person name="Loffler F."/>
        </authorList>
    </citation>
    <scope>NUCLEOTIDE SEQUENCE</scope>
</reference>
<gene>
    <name evidence="1" type="ORF">SDC9_211981</name>
</gene>
<dbReference type="EMBL" id="VSSQ01144750">
    <property type="protein sequence ID" value="MPN64210.1"/>
    <property type="molecule type" value="Genomic_DNA"/>
</dbReference>